<dbReference type="PANTHER" id="PTHR46774">
    <property type="entry name" value="CHROMATIN MODIFICATION-RELATED PROTEIN EAF1 A-RELATED"/>
    <property type="match status" value="1"/>
</dbReference>
<feature type="domain" description="Myb-like" evidence="9">
    <location>
        <begin position="384"/>
        <end position="436"/>
    </location>
</feature>
<feature type="compositionally biased region" description="Polar residues" evidence="8">
    <location>
        <begin position="726"/>
        <end position="743"/>
    </location>
</feature>
<dbReference type="GO" id="GO:0006325">
    <property type="term" value="P:chromatin organization"/>
    <property type="evidence" value="ECO:0007669"/>
    <property type="project" value="UniProtKB-KW"/>
</dbReference>
<keyword evidence="3" id="KW-0156">Chromatin regulator</keyword>
<keyword evidence="10" id="KW-0067">ATP-binding</keyword>
<comment type="function">
    <text evidence="6">Component of the NuA4 histone acetyltransferase complex which is involved in transcriptional activation of selected genes principally by acetylation of nucleosomal histone H4 and H2A.</text>
</comment>
<keyword evidence="5" id="KW-0539">Nucleus</keyword>
<keyword evidence="10" id="KW-0378">Hydrolase</keyword>
<evidence type="ECO:0000256" key="2">
    <source>
        <dbReference type="ARBA" id="ARBA00008913"/>
    </source>
</evidence>
<feature type="compositionally biased region" description="Low complexity" evidence="8">
    <location>
        <begin position="781"/>
        <end position="791"/>
    </location>
</feature>
<feature type="region of interest" description="Disordered" evidence="8">
    <location>
        <begin position="72"/>
        <end position="127"/>
    </location>
</feature>
<comment type="caution">
    <text evidence="10">The sequence shown here is derived from an EMBL/GenBank/DDBJ whole genome shotgun (WGS) entry which is preliminary data.</text>
</comment>
<evidence type="ECO:0000256" key="3">
    <source>
        <dbReference type="ARBA" id="ARBA00022853"/>
    </source>
</evidence>
<keyword evidence="10" id="KW-0547">Nucleotide-binding</keyword>
<evidence type="ECO:0000256" key="7">
    <source>
        <dbReference type="ARBA" id="ARBA00062794"/>
    </source>
</evidence>
<organism evidence="10 11">
    <name type="scientific">Actinidia rufa</name>
    <dbReference type="NCBI Taxonomy" id="165716"/>
    <lineage>
        <taxon>Eukaryota</taxon>
        <taxon>Viridiplantae</taxon>
        <taxon>Streptophyta</taxon>
        <taxon>Embryophyta</taxon>
        <taxon>Tracheophyta</taxon>
        <taxon>Spermatophyta</taxon>
        <taxon>Magnoliopsida</taxon>
        <taxon>eudicotyledons</taxon>
        <taxon>Gunneridae</taxon>
        <taxon>Pentapetalae</taxon>
        <taxon>asterids</taxon>
        <taxon>Ericales</taxon>
        <taxon>Actinidiaceae</taxon>
        <taxon>Actinidia</taxon>
    </lineage>
</organism>
<dbReference type="InterPro" id="IPR001005">
    <property type="entry name" value="SANT/Myb"/>
</dbReference>
<keyword evidence="11" id="KW-1185">Reference proteome</keyword>
<dbReference type="EMBL" id="BJWL01000026">
    <property type="protein sequence ID" value="GFZ17604.1"/>
    <property type="molecule type" value="Genomic_DNA"/>
</dbReference>
<feature type="compositionally biased region" description="Polar residues" evidence="8">
    <location>
        <begin position="105"/>
        <end position="120"/>
    </location>
</feature>
<keyword evidence="4" id="KW-0238">DNA-binding</keyword>
<dbReference type="Proteomes" id="UP000585474">
    <property type="component" value="Unassembled WGS sequence"/>
</dbReference>
<evidence type="ECO:0000256" key="6">
    <source>
        <dbReference type="ARBA" id="ARBA00057743"/>
    </source>
</evidence>
<dbReference type="GO" id="GO:0035267">
    <property type="term" value="C:NuA4 histone acetyltransferase complex"/>
    <property type="evidence" value="ECO:0007669"/>
    <property type="project" value="InterPro"/>
</dbReference>
<evidence type="ECO:0000256" key="4">
    <source>
        <dbReference type="ARBA" id="ARBA00023125"/>
    </source>
</evidence>
<dbReference type="GO" id="GO:0005634">
    <property type="term" value="C:nucleus"/>
    <property type="evidence" value="ECO:0007669"/>
    <property type="project" value="UniProtKB-SubCell"/>
</dbReference>
<feature type="compositionally biased region" description="Polar residues" evidence="8">
    <location>
        <begin position="810"/>
        <end position="828"/>
    </location>
</feature>
<protein>
    <submittedName>
        <fullName evidence="10">Helicase/SANT-associated, DNA binding protein</fullName>
    </submittedName>
</protein>
<dbReference type="OrthoDB" id="372624at2759"/>
<accession>A0A7J0H4B9</accession>
<dbReference type="GO" id="GO:0003677">
    <property type="term" value="F:DNA binding"/>
    <property type="evidence" value="ECO:0007669"/>
    <property type="project" value="UniProtKB-KW"/>
</dbReference>
<evidence type="ECO:0000259" key="9">
    <source>
        <dbReference type="PROSITE" id="PS50090"/>
    </source>
</evidence>
<evidence type="ECO:0000256" key="8">
    <source>
        <dbReference type="SAM" id="MobiDB-lite"/>
    </source>
</evidence>
<dbReference type="AlphaFoldDB" id="A0A7J0H4B9"/>
<evidence type="ECO:0000256" key="1">
    <source>
        <dbReference type="ARBA" id="ARBA00004123"/>
    </source>
</evidence>
<dbReference type="FunFam" id="1.10.10.60:FF:000578">
    <property type="entry name" value="Helicase/SANT-associated, DNA binding protein"/>
    <property type="match status" value="1"/>
</dbReference>
<dbReference type="GO" id="GO:0009909">
    <property type="term" value="P:regulation of flower development"/>
    <property type="evidence" value="ECO:0007669"/>
    <property type="project" value="UniProtKB-ARBA"/>
</dbReference>
<dbReference type="GO" id="GO:0048510">
    <property type="term" value="P:regulation of timing of transition from vegetative to reproductive phase"/>
    <property type="evidence" value="ECO:0007669"/>
    <property type="project" value="UniProtKB-ARBA"/>
</dbReference>
<name>A0A7J0H4B9_9ERIC</name>
<dbReference type="CDD" id="cd00167">
    <property type="entry name" value="SANT"/>
    <property type="match status" value="1"/>
</dbReference>
<comment type="subunit">
    <text evidence="7">Component of the NuA4 histone acetyltransferase complex. Interacts with ARP4 and SWC4, and (via HSA domain) with TAF14 and TAF14B.</text>
</comment>
<dbReference type="GO" id="GO:0004386">
    <property type="term" value="F:helicase activity"/>
    <property type="evidence" value="ECO:0007669"/>
    <property type="project" value="UniProtKB-KW"/>
</dbReference>
<feature type="region of interest" description="Disordered" evidence="8">
    <location>
        <begin position="718"/>
        <end position="828"/>
    </location>
</feature>
<proteinExistence type="inferred from homology"/>
<dbReference type="InterPro" id="IPR044798">
    <property type="entry name" value="EAF1A/B"/>
</dbReference>
<comment type="similarity">
    <text evidence="2">Belongs to the EAF1 family.</text>
</comment>
<dbReference type="PROSITE" id="PS50090">
    <property type="entry name" value="MYB_LIKE"/>
    <property type="match status" value="1"/>
</dbReference>
<keyword evidence="10" id="KW-0347">Helicase</keyword>
<dbReference type="SUPFAM" id="SSF46689">
    <property type="entry name" value="Homeodomain-like"/>
    <property type="match status" value="1"/>
</dbReference>
<sequence length="828" mass="90467">MEADEMLKENNGKNADDIDSYAVIKDEHTSVCRSNQSNGSILRAEENLHGSGSGSQNDVTCRNRIEGVEVDGNTISETQRKSESTLVDNLNPQEENDCSGRLGSSMDSSARDISNPQKENTCGRVQGSMGPSIPGLLETMLSVKGSADAPKQQACAETHLKLANKAHDDSVLEEARIIEERLWKITAAARVCHQIASTSRLRFEEQNLECKQKKVAHTLAKAITNFWHSAQKTSKEVELQCPRKDFSRAVQEYAVRFLKYNNSLVPLRLAEVPATPDRENLVYMVPPGAMETYRKSIESHLAQVEKTGVSIQEEVETSIYDDAADNAYAEDEGETSVVPRMSRDGSLIMIFKMSRGITQKGDWTVISLSLMEAAVPAGQPGSGSPWSLFEDQALVVLVHDMGPNWELVSDAINSSLQFKCIYRNPKECKQRHKILMDETADGADSAEDSGSSQPYPSTLPGIPKAILYIYYFFLNIKFLLFTSVNENLTLGSARQLFRQLQGPMEEDMIKTHFEKIIVISQKLHYRRTKNDNQDQKPIQLHNSHTVALSQVYPNNLNGGAPLTPLDLCDTTALSPDVLSLGYQGSHASGLAISNQTSVASVLPSSGANSSLQGSSNMVPGNNFSSPSGAPTASFRDGRYAVPSMAPMPSPVNMHSGANSGQGNSILRPRDALNMMRPVQDPEHQRQMVVPELQMQMSATEMPESTIDKTTVVDISSSGAQWRAPDNSVQLATTRTPPLTNATGTEPMPTVSQGQGQGQGQGQSSGILPPHRHSGGIEWKHQQSQLQPSSTAPAPPPPQLPQQQLQQQTQHLQAGTSSLYIRPTNSRPE</sequence>
<evidence type="ECO:0000313" key="10">
    <source>
        <dbReference type="EMBL" id="GFZ17604.1"/>
    </source>
</evidence>
<reference evidence="10 11" key="1">
    <citation type="submission" date="2019-07" db="EMBL/GenBank/DDBJ databases">
        <title>De Novo Assembly of kiwifruit Actinidia rufa.</title>
        <authorList>
            <person name="Sugita-Konishi S."/>
            <person name="Sato K."/>
            <person name="Mori E."/>
            <person name="Abe Y."/>
            <person name="Kisaki G."/>
            <person name="Hamano K."/>
            <person name="Suezawa K."/>
            <person name="Otani M."/>
            <person name="Fukuda T."/>
            <person name="Manabe T."/>
            <person name="Gomi K."/>
            <person name="Tabuchi M."/>
            <person name="Akimitsu K."/>
            <person name="Kataoka I."/>
        </authorList>
    </citation>
    <scope>NUCLEOTIDE SEQUENCE [LARGE SCALE GENOMIC DNA]</scope>
    <source>
        <strain evidence="11">cv. Fuchu</strain>
    </source>
</reference>
<dbReference type="SMART" id="SM00717">
    <property type="entry name" value="SANT"/>
    <property type="match status" value="1"/>
</dbReference>
<dbReference type="InterPro" id="IPR009057">
    <property type="entry name" value="Homeodomain-like_sf"/>
</dbReference>
<feature type="compositionally biased region" description="Polar residues" evidence="8">
    <location>
        <begin position="84"/>
        <end position="93"/>
    </location>
</feature>
<feature type="compositionally biased region" description="Low complexity" evidence="8">
    <location>
        <begin position="800"/>
        <end position="809"/>
    </location>
</feature>
<gene>
    <name evidence="10" type="ORF">Acr_26g0008740</name>
</gene>
<dbReference type="PANTHER" id="PTHR46774:SF3">
    <property type="entry name" value="CHROMATIN MODIFICATION-RELATED PROTEIN EAF1 A-RELATED"/>
    <property type="match status" value="1"/>
</dbReference>
<dbReference type="Gene3D" id="1.10.10.60">
    <property type="entry name" value="Homeodomain-like"/>
    <property type="match status" value="1"/>
</dbReference>
<dbReference type="Pfam" id="PF13921">
    <property type="entry name" value="Myb_DNA-bind_6"/>
    <property type="match status" value="1"/>
</dbReference>
<evidence type="ECO:0000313" key="11">
    <source>
        <dbReference type="Proteomes" id="UP000585474"/>
    </source>
</evidence>
<evidence type="ECO:0000256" key="5">
    <source>
        <dbReference type="ARBA" id="ARBA00023242"/>
    </source>
</evidence>
<comment type="subcellular location">
    <subcellularLocation>
        <location evidence="1">Nucleus</location>
    </subcellularLocation>
</comment>